<name>A0AAN8FQI5_TRICO</name>
<dbReference type="InterPro" id="IPR036865">
    <property type="entry name" value="CRAL-TRIO_dom_sf"/>
</dbReference>
<dbReference type="SUPFAM" id="SSF52087">
    <property type="entry name" value="CRAL/TRIO domain"/>
    <property type="match status" value="1"/>
</dbReference>
<sequence length="99" mass="11213">VVKSWLDPAHPQLHHVTKEGITQFIDSKYLPKRMGGEDTFQFTMDELAKCLPPNPPENNYTLSDADRSPERNGIDSVPMKRVSFAEVFLDPHSSLNIAF</sequence>
<reference evidence="2 3" key="1">
    <citation type="submission" date="2019-10" db="EMBL/GenBank/DDBJ databases">
        <title>Assembly and Annotation for the nematode Trichostrongylus colubriformis.</title>
        <authorList>
            <person name="Martin J."/>
        </authorList>
    </citation>
    <scope>NUCLEOTIDE SEQUENCE [LARGE SCALE GENOMIC DNA]</scope>
    <source>
        <strain evidence="2">G859</strain>
        <tissue evidence="2">Whole worm</tissue>
    </source>
</reference>
<protein>
    <submittedName>
        <fullName evidence="2">Uncharacterized protein</fullName>
    </submittedName>
</protein>
<dbReference type="EMBL" id="WIXE01014550">
    <property type="protein sequence ID" value="KAK5974203.1"/>
    <property type="molecule type" value="Genomic_DNA"/>
</dbReference>
<feature type="non-terminal residue" evidence="2">
    <location>
        <position position="99"/>
    </location>
</feature>
<keyword evidence="3" id="KW-1185">Reference proteome</keyword>
<feature type="region of interest" description="Disordered" evidence="1">
    <location>
        <begin position="53"/>
        <end position="75"/>
    </location>
</feature>
<evidence type="ECO:0000313" key="2">
    <source>
        <dbReference type="EMBL" id="KAK5974203.1"/>
    </source>
</evidence>
<gene>
    <name evidence="2" type="ORF">GCK32_021250</name>
</gene>
<feature type="compositionally biased region" description="Basic and acidic residues" evidence="1">
    <location>
        <begin position="64"/>
        <end position="73"/>
    </location>
</feature>
<evidence type="ECO:0000313" key="3">
    <source>
        <dbReference type="Proteomes" id="UP001331761"/>
    </source>
</evidence>
<evidence type="ECO:0000256" key="1">
    <source>
        <dbReference type="SAM" id="MobiDB-lite"/>
    </source>
</evidence>
<feature type="non-terminal residue" evidence="2">
    <location>
        <position position="1"/>
    </location>
</feature>
<accession>A0AAN8FQI5</accession>
<proteinExistence type="predicted"/>
<organism evidence="2 3">
    <name type="scientific">Trichostrongylus colubriformis</name>
    <name type="common">Black scour worm</name>
    <dbReference type="NCBI Taxonomy" id="6319"/>
    <lineage>
        <taxon>Eukaryota</taxon>
        <taxon>Metazoa</taxon>
        <taxon>Ecdysozoa</taxon>
        <taxon>Nematoda</taxon>
        <taxon>Chromadorea</taxon>
        <taxon>Rhabditida</taxon>
        <taxon>Rhabditina</taxon>
        <taxon>Rhabditomorpha</taxon>
        <taxon>Strongyloidea</taxon>
        <taxon>Trichostrongylidae</taxon>
        <taxon>Trichostrongylus</taxon>
    </lineage>
</organism>
<comment type="caution">
    <text evidence="2">The sequence shown here is derived from an EMBL/GenBank/DDBJ whole genome shotgun (WGS) entry which is preliminary data.</text>
</comment>
<dbReference type="AlphaFoldDB" id="A0AAN8FQI5"/>
<dbReference type="Proteomes" id="UP001331761">
    <property type="component" value="Unassembled WGS sequence"/>
</dbReference>